<sequence length="418" mass="46984">MDSEKMHRQWTAGRLFIIRLEITNRVLPQSSLFTGDSVTLRCEVDQSWVGRVFLWSKDSNPESTKAATKTISSVKVSHGGEYSFVFVLYPMLCYYTEKPKLKLTIKPDQHVFRGETVTLRCDINGEGVTSWQYSWYKDGSVSVFSELQEHTFRSVTDIDAGKYSCYGTKNEGSQTSNIRDDVTLTVSDRAQTVLMVSPQMWLTEGDPVTLICEVCGSSAGWTFSWFTVMSSSDNSYHYKLFSDSSRGSGGNYTVSSAALKHTGVYVCTAEREGPPYYAMNNHYGSLRLMYYKNILPNRTQHFTSVSLSLSCEDQSNSDRWTVRRYTDSEQLEDCSSSDWGSQTGSTCTIRSTNTSDTGVYWCQSESGENSNPLNITVHCDVSFRISDLCSPHTQFSTGSLFISASDSRADLQVLQNER</sequence>
<dbReference type="PROSITE" id="PS50835">
    <property type="entry name" value="IG_LIKE"/>
    <property type="match status" value="2"/>
</dbReference>
<protein>
    <submittedName>
        <fullName evidence="4">Fc receptor-like protein 5</fullName>
    </submittedName>
</protein>
<dbReference type="SUPFAM" id="SSF48726">
    <property type="entry name" value="Immunoglobulin"/>
    <property type="match status" value="4"/>
</dbReference>
<dbReference type="Pfam" id="PF13927">
    <property type="entry name" value="Ig_3"/>
    <property type="match status" value="1"/>
</dbReference>
<dbReference type="EMBL" id="JACTAM010000003">
    <property type="protein sequence ID" value="KAI2665984.1"/>
    <property type="molecule type" value="Genomic_DNA"/>
</dbReference>
<dbReference type="InterPro" id="IPR013783">
    <property type="entry name" value="Ig-like_fold"/>
</dbReference>
<evidence type="ECO:0000313" key="5">
    <source>
        <dbReference type="Proteomes" id="UP000830375"/>
    </source>
</evidence>
<organism evidence="4 5">
    <name type="scientific">Labeo rohita</name>
    <name type="common">Indian major carp</name>
    <name type="synonym">Cyprinus rohita</name>
    <dbReference type="NCBI Taxonomy" id="84645"/>
    <lineage>
        <taxon>Eukaryota</taxon>
        <taxon>Metazoa</taxon>
        <taxon>Chordata</taxon>
        <taxon>Craniata</taxon>
        <taxon>Vertebrata</taxon>
        <taxon>Euteleostomi</taxon>
        <taxon>Actinopterygii</taxon>
        <taxon>Neopterygii</taxon>
        <taxon>Teleostei</taxon>
        <taxon>Ostariophysi</taxon>
        <taxon>Cypriniformes</taxon>
        <taxon>Cyprinidae</taxon>
        <taxon>Labeoninae</taxon>
        <taxon>Labeonini</taxon>
        <taxon>Labeo</taxon>
    </lineage>
</organism>
<dbReference type="SMART" id="SM00408">
    <property type="entry name" value="IGc2"/>
    <property type="match status" value="3"/>
</dbReference>
<evidence type="ECO:0000313" key="4">
    <source>
        <dbReference type="EMBL" id="KAI2665984.1"/>
    </source>
</evidence>
<evidence type="ECO:0000259" key="3">
    <source>
        <dbReference type="PROSITE" id="PS50835"/>
    </source>
</evidence>
<dbReference type="Gene3D" id="2.60.40.10">
    <property type="entry name" value="Immunoglobulins"/>
    <property type="match status" value="4"/>
</dbReference>
<evidence type="ECO:0000256" key="1">
    <source>
        <dbReference type="ARBA" id="ARBA00022729"/>
    </source>
</evidence>
<dbReference type="InterPro" id="IPR003599">
    <property type="entry name" value="Ig_sub"/>
</dbReference>
<accession>A0ABQ8MT08</accession>
<dbReference type="PANTHER" id="PTHR11481:SF64">
    <property type="entry name" value="FC RECEPTOR-LIKE PROTEIN 4"/>
    <property type="match status" value="1"/>
</dbReference>
<gene>
    <name evidence="4" type="ORF">H4Q32_009725</name>
</gene>
<dbReference type="SMART" id="SM00409">
    <property type="entry name" value="IG"/>
    <property type="match status" value="4"/>
</dbReference>
<dbReference type="Pfam" id="PF13895">
    <property type="entry name" value="Ig_2"/>
    <property type="match status" value="1"/>
</dbReference>
<feature type="domain" description="Ig-like" evidence="3">
    <location>
        <begin position="99"/>
        <end position="185"/>
    </location>
</feature>
<dbReference type="InterPro" id="IPR050488">
    <property type="entry name" value="Ig_Fc_receptor"/>
</dbReference>
<dbReference type="PANTHER" id="PTHR11481">
    <property type="entry name" value="IMMUNOGLOBULIN FC RECEPTOR"/>
    <property type="match status" value="1"/>
</dbReference>
<keyword evidence="2" id="KW-1015">Disulfide bond</keyword>
<name>A0ABQ8MT08_LABRO</name>
<proteinExistence type="predicted"/>
<comment type="caution">
    <text evidence="4">The sequence shown here is derived from an EMBL/GenBank/DDBJ whole genome shotgun (WGS) entry which is preliminary data.</text>
</comment>
<evidence type="ECO:0000256" key="2">
    <source>
        <dbReference type="ARBA" id="ARBA00023157"/>
    </source>
</evidence>
<reference evidence="4 5" key="1">
    <citation type="submission" date="2022-01" db="EMBL/GenBank/DDBJ databases">
        <title>A high-quality chromosome-level genome assembly of rohu carp, Labeo rohita.</title>
        <authorList>
            <person name="Arick M.A. II"/>
            <person name="Hsu C.-Y."/>
            <person name="Magbanua Z."/>
            <person name="Pechanova O."/>
            <person name="Grover C."/>
            <person name="Miller E."/>
            <person name="Thrash A."/>
            <person name="Ezzel L."/>
            <person name="Alam S."/>
            <person name="Benzie J."/>
            <person name="Hamilton M."/>
            <person name="Karsi A."/>
            <person name="Lawrence M.L."/>
            <person name="Peterson D.G."/>
        </authorList>
    </citation>
    <scope>NUCLEOTIDE SEQUENCE [LARGE SCALE GENOMIC DNA]</scope>
    <source>
        <strain evidence="5">BAU-BD-2019</strain>
        <tissue evidence="4">Blood</tissue>
    </source>
</reference>
<keyword evidence="5" id="KW-1185">Reference proteome</keyword>
<keyword evidence="1" id="KW-0732">Signal</keyword>
<feature type="domain" description="Ig-like" evidence="3">
    <location>
        <begin position="191"/>
        <end position="270"/>
    </location>
</feature>
<dbReference type="Proteomes" id="UP000830375">
    <property type="component" value="Unassembled WGS sequence"/>
</dbReference>
<dbReference type="InterPro" id="IPR036179">
    <property type="entry name" value="Ig-like_dom_sf"/>
</dbReference>
<dbReference type="InterPro" id="IPR007110">
    <property type="entry name" value="Ig-like_dom"/>
</dbReference>
<dbReference type="InterPro" id="IPR003598">
    <property type="entry name" value="Ig_sub2"/>
</dbReference>